<dbReference type="InterPro" id="IPR005094">
    <property type="entry name" value="Endonuclease_MobA/VirD2"/>
</dbReference>
<dbReference type="Pfam" id="PF03432">
    <property type="entry name" value="Relaxase"/>
    <property type="match status" value="1"/>
</dbReference>
<dbReference type="RefSeq" id="WP_074723802.1">
    <property type="nucleotide sequence ID" value="NZ_CBCRVS010000009.1"/>
</dbReference>
<sequence>MIAKIGRGANIIGALSYNQLKVDQENGAILANNRIRETVNGQFTVNQLYSSFEPYLMANKRTEKPVLHISLNPNPKDNVSDENFKLIAKDYMELMGYGDQPYVVFKHTDIERTHIHIVSTCVDRYGKKLPDSYEKLRSMNACRELEQKYQLLPATEKNHNSKEVIFKPVDYKEANVKSQIASVIRHLPKYYKYQSLGAYNALLSLFNITAEQITGEIQGRTKQGLVYFVLDEKGEKATNPFKSSLFGKQAGMDSLQNHFEQSKEKMKTEPAKEILKKTIEVAIHTSYNETDFKKQLLEQGVNTIVRRNDQGRIYGMTFIDHESRTVWNGSQLSKNLSANVFNELWKNDGTQKVQNDSKINKIDLSKNQEKDSKPENEKPHALFDFHNGNNSIHSNTDCGLIESLGSLLPNAQGEDYEEQAFANQMKKKAKRNNRRGKK</sequence>
<organism evidence="3 4">
    <name type="scientific">Flavobacterium frigoris</name>
    <dbReference type="NCBI Taxonomy" id="229204"/>
    <lineage>
        <taxon>Bacteria</taxon>
        <taxon>Pseudomonadati</taxon>
        <taxon>Bacteroidota</taxon>
        <taxon>Flavobacteriia</taxon>
        <taxon>Flavobacteriales</taxon>
        <taxon>Flavobacteriaceae</taxon>
        <taxon>Flavobacterium</taxon>
    </lineage>
</organism>
<feature type="compositionally biased region" description="Basic and acidic residues" evidence="1">
    <location>
        <begin position="365"/>
        <end position="383"/>
    </location>
</feature>
<dbReference type="AlphaFoldDB" id="A0A1H9MYZ9"/>
<feature type="domain" description="MobA/VirD2-like nuclease" evidence="2">
    <location>
        <begin position="38"/>
        <end position="151"/>
    </location>
</feature>
<dbReference type="Proteomes" id="UP000183658">
    <property type="component" value="Unassembled WGS sequence"/>
</dbReference>
<accession>A0A1H9MYZ9</accession>
<dbReference type="NCBIfam" id="NF041325">
    <property type="entry name" value="Bacteroid_MobB"/>
    <property type="match status" value="1"/>
</dbReference>
<proteinExistence type="predicted"/>
<keyword evidence="4" id="KW-1185">Reference proteome</keyword>
<protein>
    <submittedName>
        <fullName evidence="3">Relaxase/Mobilisation nuclease domain-containing protein</fullName>
    </submittedName>
</protein>
<evidence type="ECO:0000313" key="4">
    <source>
        <dbReference type="Proteomes" id="UP000183658"/>
    </source>
</evidence>
<evidence type="ECO:0000313" key="3">
    <source>
        <dbReference type="EMBL" id="SER28323.1"/>
    </source>
</evidence>
<feature type="region of interest" description="Disordered" evidence="1">
    <location>
        <begin position="365"/>
        <end position="389"/>
    </location>
</feature>
<dbReference type="OrthoDB" id="915634at2"/>
<dbReference type="EMBL" id="FOFZ01000009">
    <property type="protein sequence ID" value="SER28323.1"/>
    <property type="molecule type" value="Genomic_DNA"/>
</dbReference>
<reference evidence="4" key="1">
    <citation type="submission" date="2016-10" db="EMBL/GenBank/DDBJ databases">
        <authorList>
            <person name="Varghese N."/>
            <person name="Submissions S."/>
        </authorList>
    </citation>
    <scope>NUCLEOTIDE SEQUENCE [LARGE SCALE GENOMIC DNA]</scope>
    <source>
        <strain evidence="4">DSM 15719</strain>
    </source>
</reference>
<evidence type="ECO:0000256" key="1">
    <source>
        <dbReference type="SAM" id="MobiDB-lite"/>
    </source>
</evidence>
<name>A0A1H9MYZ9_FLAFI</name>
<gene>
    <name evidence="3" type="ORF">SAMN05444355_10960</name>
</gene>
<evidence type="ECO:0000259" key="2">
    <source>
        <dbReference type="Pfam" id="PF03432"/>
    </source>
</evidence>